<feature type="non-terminal residue" evidence="1">
    <location>
        <position position="1"/>
    </location>
</feature>
<name>A0A1B6H3D5_9HEMI</name>
<dbReference type="EMBL" id="GECZ01000574">
    <property type="protein sequence ID" value="JAS69195.1"/>
    <property type="molecule type" value="Transcribed_RNA"/>
</dbReference>
<evidence type="ECO:0000313" key="1">
    <source>
        <dbReference type="EMBL" id="JAS69195.1"/>
    </source>
</evidence>
<proteinExistence type="predicted"/>
<reference evidence="1" key="1">
    <citation type="submission" date="2015-11" db="EMBL/GenBank/DDBJ databases">
        <title>De novo transcriptome assembly of four potential Pierce s Disease insect vectors from Arizona vineyards.</title>
        <authorList>
            <person name="Tassone E.E."/>
        </authorList>
    </citation>
    <scope>NUCLEOTIDE SEQUENCE</scope>
</reference>
<gene>
    <name evidence="1" type="ORF">g.70</name>
</gene>
<protein>
    <submittedName>
        <fullName evidence="1">Uncharacterized protein</fullName>
    </submittedName>
</protein>
<sequence length="174" mass="20467">NFITNMDHIKINVTGIITHVSDHDAQLLEIQNSQKKKVVKKRSRKFTENNVMSFLGDLSCETWYDVYQSSVDSKYDIFMSTFSYIFDVNFPKTVSVEKESSECRWKSNEIMMKKSEITELEYASRERRNIGLSKLIKVKKKELTESINMAKQIFYNEKLKHATNKTKSTWNIVK</sequence>
<accession>A0A1B6H3D5</accession>
<organism evidence="1">
    <name type="scientific">Cuerna arida</name>
    <dbReference type="NCBI Taxonomy" id="1464854"/>
    <lineage>
        <taxon>Eukaryota</taxon>
        <taxon>Metazoa</taxon>
        <taxon>Ecdysozoa</taxon>
        <taxon>Arthropoda</taxon>
        <taxon>Hexapoda</taxon>
        <taxon>Insecta</taxon>
        <taxon>Pterygota</taxon>
        <taxon>Neoptera</taxon>
        <taxon>Paraneoptera</taxon>
        <taxon>Hemiptera</taxon>
        <taxon>Auchenorrhyncha</taxon>
        <taxon>Membracoidea</taxon>
        <taxon>Cicadellidae</taxon>
        <taxon>Cicadellinae</taxon>
        <taxon>Proconiini</taxon>
        <taxon>Cuerna</taxon>
    </lineage>
</organism>
<dbReference type="AlphaFoldDB" id="A0A1B6H3D5"/>